<proteinExistence type="predicted"/>
<dbReference type="RefSeq" id="WP_275817634.1">
    <property type="nucleotide sequence ID" value="NZ_BAAANM010000006.1"/>
</dbReference>
<protein>
    <recommendedName>
        <fullName evidence="4">Lipoprotein</fullName>
    </recommendedName>
</protein>
<evidence type="ECO:0000313" key="2">
    <source>
        <dbReference type="EMBL" id="MDF2258524.1"/>
    </source>
</evidence>
<organism evidence="2 3">
    <name type="scientific">Streptantibioticus ferralitis</name>
    <dbReference type="NCBI Taxonomy" id="236510"/>
    <lineage>
        <taxon>Bacteria</taxon>
        <taxon>Bacillati</taxon>
        <taxon>Actinomycetota</taxon>
        <taxon>Actinomycetes</taxon>
        <taxon>Kitasatosporales</taxon>
        <taxon>Streptomycetaceae</taxon>
        <taxon>Streptantibioticus</taxon>
    </lineage>
</organism>
<keyword evidence="1" id="KW-0732">Signal</keyword>
<gene>
    <name evidence="2" type="ORF">P2L57_23210</name>
</gene>
<feature type="chain" id="PRO_5046586988" description="Lipoprotein" evidence="1">
    <location>
        <begin position="31"/>
        <end position="187"/>
    </location>
</feature>
<reference evidence="2 3" key="1">
    <citation type="submission" date="2023-03" db="EMBL/GenBank/DDBJ databases">
        <title>Draft genome sequence of type strain Streptomyces ferralitis JCM 14344.</title>
        <authorList>
            <person name="Klaysubun C."/>
            <person name="Duangmal K."/>
        </authorList>
    </citation>
    <scope>NUCLEOTIDE SEQUENCE [LARGE SCALE GENOMIC DNA]</scope>
    <source>
        <strain evidence="2 3">JCM 14344</strain>
    </source>
</reference>
<feature type="signal peptide" evidence="1">
    <location>
        <begin position="1"/>
        <end position="30"/>
    </location>
</feature>
<dbReference type="PROSITE" id="PS51257">
    <property type="entry name" value="PROKAR_LIPOPROTEIN"/>
    <property type="match status" value="1"/>
</dbReference>
<evidence type="ECO:0008006" key="4">
    <source>
        <dbReference type="Google" id="ProtNLM"/>
    </source>
</evidence>
<evidence type="ECO:0000313" key="3">
    <source>
        <dbReference type="Proteomes" id="UP001220022"/>
    </source>
</evidence>
<evidence type="ECO:0000256" key="1">
    <source>
        <dbReference type="SAM" id="SignalP"/>
    </source>
</evidence>
<keyword evidence="3" id="KW-1185">Reference proteome</keyword>
<name>A0ABT5Z403_9ACTN</name>
<dbReference type="Proteomes" id="UP001220022">
    <property type="component" value="Unassembled WGS sequence"/>
</dbReference>
<comment type="caution">
    <text evidence="2">The sequence shown here is derived from an EMBL/GenBank/DDBJ whole genome shotgun (WGS) entry which is preliminary data.</text>
</comment>
<sequence length="187" mass="19404">MTRLAVITKGGALAVCLAVGAVGCSSSGSASGTASRPAQPPQTPESVATAYYKAKDAADWKRMCELSTEANRAAEIGASGVWSDRDASDMPAPTVGNCVTAHQGNNAESHTWQFDARVNVPAFGAHPAGVGLRASCNFTEEGKPQTNGYAVRLVSKDGSWLVDQVTVLATPESSDPQKVVNTLSEDH</sequence>
<dbReference type="EMBL" id="JARHTQ010000016">
    <property type="protein sequence ID" value="MDF2258524.1"/>
    <property type="molecule type" value="Genomic_DNA"/>
</dbReference>
<accession>A0ABT5Z403</accession>